<keyword evidence="2" id="KW-0472">Membrane</keyword>
<dbReference type="AlphaFoldDB" id="A0A0B0DES5"/>
<gene>
    <name evidence="4" type="ORF">AS25_10910</name>
</gene>
<feature type="chain" id="PRO_5002055869" description="Integral membrane protein" evidence="3">
    <location>
        <begin position="48"/>
        <end position="124"/>
    </location>
</feature>
<evidence type="ECO:0000256" key="3">
    <source>
        <dbReference type="SAM" id="SignalP"/>
    </source>
</evidence>
<evidence type="ECO:0008006" key="6">
    <source>
        <dbReference type="Google" id="ProtNLM"/>
    </source>
</evidence>
<dbReference type="STRING" id="223184.AS25_10910"/>
<feature type="transmembrane region" description="Helical" evidence="2">
    <location>
        <begin position="100"/>
        <end position="118"/>
    </location>
</feature>
<evidence type="ECO:0000256" key="2">
    <source>
        <dbReference type="SAM" id="Phobius"/>
    </source>
</evidence>
<keyword evidence="3" id="KW-0732">Signal</keyword>
<feature type="signal peptide" evidence="3">
    <location>
        <begin position="1"/>
        <end position="47"/>
    </location>
</feature>
<evidence type="ECO:0000256" key="1">
    <source>
        <dbReference type="SAM" id="MobiDB-lite"/>
    </source>
</evidence>
<evidence type="ECO:0000313" key="5">
    <source>
        <dbReference type="Proteomes" id="UP000030664"/>
    </source>
</evidence>
<evidence type="ECO:0000313" key="4">
    <source>
        <dbReference type="EMBL" id="KHE73764.1"/>
    </source>
</evidence>
<name>A0A0B0DES5_9MICC</name>
<dbReference type="EMBL" id="JROM01000046">
    <property type="protein sequence ID" value="KHE73764.1"/>
    <property type="molecule type" value="Genomic_DNA"/>
</dbReference>
<keyword evidence="2" id="KW-1133">Transmembrane helix</keyword>
<comment type="caution">
    <text evidence="4">The sequence shown here is derived from an EMBL/GenBank/DDBJ whole genome shotgun (WGS) entry which is preliminary data.</text>
</comment>
<organism evidence="4 5">
    <name type="scientific">Kocuria marina</name>
    <dbReference type="NCBI Taxonomy" id="223184"/>
    <lineage>
        <taxon>Bacteria</taxon>
        <taxon>Bacillati</taxon>
        <taxon>Actinomycetota</taxon>
        <taxon>Actinomycetes</taxon>
        <taxon>Micrococcales</taxon>
        <taxon>Micrococcaceae</taxon>
        <taxon>Kocuria</taxon>
    </lineage>
</organism>
<feature type="region of interest" description="Disordered" evidence="1">
    <location>
        <begin position="1"/>
        <end position="21"/>
    </location>
</feature>
<reference evidence="4 5" key="1">
    <citation type="submission" date="2014-09" db="EMBL/GenBank/DDBJ databases">
        <title>High-quality draft genome sequence of Kocuria marina SO9-6, an actinobacterium isolated from a copper mine.</title>
        <authorList>
            <person name="Castro D.B."/>
            <person name="Pereira L.B."/>
            <person name="Silva M.V."/>
            <person name="Silva B.P."/>
            <person name="Zanardi B.R."/>
            <person name="Carlos C."/>
            <person name="Belgini D.R."/>
            <person name="Limache E.G."/>
            <person name="Lacerda G.V."/>
            <person name="Nery M.B."/>
            <person name="Gomes M.B."/>
            <person name="Souza S."/>
            <person name="Silva T.M."/>
            <person name="Rodrigues V.D."/>
            <person name="Paulino L.C."/>
            <person name="Vicentini R."/>
            <person name="Ferraz L.F."/>
            <person name="Ottoboni L.M."/>
        </authorList>
    </citation>
    <scope>NUCLEOTIDE SEQUENCE [LARGE SCALE GENOMIC DNA]</scope>
    <source>
        <strain evidence="4 5">SO9-6</strain>
    </source>
</reference>
<protein>
    <recommendedName>
        <fullName evidence="6">Integral membrane protein</fullName>
    </recommendedName>
</protein>
<feature type="transmembrane region" description="Helical" evidence="2">
    <location>
        <begin position="67"/>
        <end position="88"/>
    </location>
</feature>
<proteinExistence type="predicted"/>
<keyword evidence="2" id="KW-0812">Transmembrane</keyword>
<dbReference type="Proteomes" id="UP000030664">
    <property type="component" value="Unassembled WGS sequence"/>
</dbReference>
<accession>A0A0B0DES5</accession>
<sequence length="124" mass="13054">MYSTSNPAHHQHKENTMPSTTTKKHRLPAAVALSSALVVGGTSPALAIDGTPTQPPGFDFVTTLVGWALYIAAFVLFIYFIIGIVTAAKARRSGDQEITAPLWPLLGGAALTVVGVVWQNVVGI</sequence>